<sequence>MLSFFGLDSVGLLDLLIVSSGLRGMLSTASLSLTRPRVATCVSTGASGSSTKGLRRKRTTMPTSSETTRVAEDKRSATGNLAQCLGFTVSHLNKTDKNRYNPVYPMDALTWSGYGYKDFGFRELTNIYREGPVNIHEEGSESYASASVSINDIIYSGWFKPQSFEGFTAKCTLKKLVFSFNVTLPERKTIRTRVKGFRFPSDDEWQKMITMSSCKDSIFKIRRENRAPTMKVLRGWFKYHIEEYVAYAFTPPLEYSSSKMKFFLMIVLLSVLIVVVFAAYGCPYKQSECRKHCDSVKNRKGGYCSGRDRTTCNCIKTAR</sequence>
<evidence type="ECO:0000256" key="6">
    <source>
        <dbReference type="SAM" id="MobiDB-lite"/>
    </source>
</evidence>
<keyword evidence="7" id="KW-0812">Transmembrane</keyword>
<evidence type="ECO:0000259" key="8">
    <source>
        <dbReference type="PROSITE" id="PS51378"/>
    </source>
</evidence>
<keyword evidence="7" id="KW-1133">Transmembrane helix</keyword>
<proteinExistence type="predicted"/>
<organism evidence="9 10">
    <name type="scientific">Galendromus occidentalis</name>
    <name type="common">western predatory mite</name>
    <dbReference type="NCBI Taxonomy" id="34638"/>
    <lineage>
        <taxon>Eukaryota</taxon>
        <taxon>Metazoa</taxon>
        <taxon>Ecdysozoa</taxon>
        <taxon>Arthropoda</taxon>
        <taxon>Chelicerata</taxon>
        <taxon>Arachnida</taxon>
        <taxon>Acari</taxon>
        <taxon>Parasitiformes</taxon>
        <taxon>Mesostigmata</taxon>
        <taxon>Gamasina</taxon>
        <taxon>Phytoseioidea</taxon>
        <taxon>Phytoseiidae</taxon>
        <taxon>Typhlodrominae</taxon>
        <taxon>Galendromus</taxon>
    </lineage>
</organism>
<keyword evidence="7" id="KW-0472">Membrane</keyword>
<evidence type="ECO:0000313" key="10">
    <source>
        <dbReference type="RefSeq" id="XP_018497648.1"/>
    </source>
</evidence>
<name>A0AAJ7PB78_9ACAR</name>
<evidence type="ECO:0000256" key="3">
    <source>
        <dbReference type="ARBA" id="ARBA00022529"/>
    </source>
</evidence>
<dbReference type="GO" id="GO:0042742">
    <property type="term" value="P:defense response to bacterium"/>
    <property type="evidence" value="ECO:0007669"/>
    <property type="project" value="UniProtKB-KW"/>
</dbReference>
<feature type="region of interest" description="Disordered" evidence="6">
    <location>
        <begin position="44"/>
        <end position="67"/>
    </location>
</feature>
<evidence type="ECO:0000256" key="4">
    <source>
        <dbReference type="ARBA" id="ARBA00023022"/>
    </source>
</evidence>
<dbReference type="AlphaFoldDB" id="A0AAJ7PB78"/>
<dbReference type="GO" id="GO:0005576">
    <property type="term" value="C:extracellular region"/>
    <property type="evidence" value="ECO:0007669"/>
    <property type="project" value="UniProtKB-SubCell"/>
</dbReference>
<dbReference type="Proteomes" id="UP000694867">
    <property type="component" value="Unplaced"/>
</dbReference>
<dbReference type="Pfam" id="PF01097">
    <property type="entry name" value="Defensin_2"/>
    <property type="match status" value="1"/>
</dbReference>
<keyword evidence="3" id="KW-0929">Antimicrobial</keyword>
<keyword evidence="2" id="KW-0964">Secreted</keyword>
<dbReference type="KEGG" id="goe:108865264"/>
<feature type="transmembrane region" description="Helical" evidence="7">
    <location>
        <begin position="262"/>
        <end position="282"/>
    </location>
</feature>
<comment type="subcellular location">
    <subcellularLocation>
        <location evidence="1">Secreted</location>
    </subcellularLocation>
</comment>
<evidence type="ECO:0000313" key="9">
    <source>
        <dbReference type="Proteomes" id="UP000694867"/>
    </source>
</evidence>
<dbReference type="InterPro" id="IPR036574">
    <property type="entry name" value="Scorpion_toxin-like_sf"/>
</dbReference>
<gene>
    <name evidence="10" type="primary">LOC108865264</name>
</gene>
<reference evidence="10" key="1">
    <citation type="submission" date="2025-08" db="UniProtKB">
        <authorList>
            <consortium name="RefSeq"/>
        </authorList>
    </citation>
    <scope>IDENTIFICATION</scope>
</reference>
<evidence type="ECO:0000256" key="7">
    <source>
        <dbReference type="SAM" id="Phobius"/>
    </source>
</evidence>
<feature type="domain" description="Invertebrate defensins family profile" evidence="8">
    <location>
        <begin position="279"/>
        <end position="316"/>
    </location>
</feature>
<accession>A0AAJ7PB78</accession>
<dbReference type="RefSeq" id="XP_018497648.1">
    <property type="nucleotide sequence ID" value="XM_018642132.1"/>
</dbReference>
<keyword evidence="5" id="KW-1015">Disulfide bond</keyword>
<keyword evidence="4" id="KW-0044">Antibiotic</keyword>
<dbReference type="SUPFAM" id="SSF57095">
    <property type="entry name" value="Scorpion toxin-like"/>
    <property type="match status" value="1"/>
</dbReference>
<dbReference type="PROSITE" id="PS51378">
    <property type="entry name" value="INVERT_DEFENSINS"/>
    <property type="match status" value="1"/>
</dbReference>
<evidence type="ECO:0000256" key="2">
    <source>
        <dbReference type="ARBA" id="ARBA00022525"/>
    </source>
</evidence>
<protein>
    <submittedName>
        <fullName evidence="10">Uncharacterized protein LOC108865264</fullName>
    </submittedName>
</protein>
<evidence type="ECO:0000256" key="5">
    <source>
        <dbReference type="ARBA" id="ARBA00023157"/>
    </source>
</evidence>
<keyword evidence="9" id="KW-1185">Reference proteome</keyword>
<dbReference type="GeneID" id="108865264"/>
<evidence type="ECO:0000256" key="1">
    <source>
        <dbReference type="ARBA" id="ARBA00004613"/>
    </source>
</evidence>
<dbReference type="InterPro" id="IPR001542">
    <property type="entry name" value="Defensin_invertebrate/fungal"/>
</dbReference>